<dbReference type="STRING" id="356882.A0A423W5Y0"/>
<dbReference type="SUPFAM" id="SSF52540">
    <property type="entry name" value="P-loop containing nucleoside triphosphate hydrolases"/>
    <property type="match status" value="1"/>
</dbReference>
<evidence type="ECO:0000256" key="1">
    <source>
        <dbReference type="SAM" id="Coils"/>
    </source>
</evidence>
<proteinExistence type="predicted"/>
<dbReference type="InterPro" id="IPR040632">
    <property type="entry name" value="Sulfotransfer_4"/>
</dbReference>
<keyword evidence="1" id="KW-0175">Coiled coil</keyword>
<dbReference type="PANTHER" id="PTHR36978">
    <property type="entry name" value="P-LOOP CONTAINING NUCLEOTIDE TRIPHOSPHATE HYDROLASE"/>
    <property type="match status" value="1"/>
</dbReference>
<dbReference type="Proteomes" id="UP000283895">
    <property type="component" value="Unassembled WGS sequence"/>
</dbReference>
<dbReference type="Gene3D" id="3.40.50.300">
    <property type="entry name" value="P-loop containing nucleotide triphosphate hydrolases"/>
    <property type="match status" value="1"/>
</dbReference>
<sequence>MASIDRSALARQKAQEMFETDTFEDPRSRTRTVPFEVICPGMPRTGTSSIKAALEVLGYGPVAHMSTAVSRTRDLAMWADAAEAKFRPEMRSDLQPFGRKEWDQLLGEYRATTDSPGCFFAVELMEAYPDAKVVLVERDLEKWFKSFSTTIMLVQWPSLGMRCALNLLHYKFGKLMDPYLRLSRAVWGADTKEEQTVKAKEIYKDHYAEVRAKARPGQLLEYKLGDGWEPLCEFLGKPVPDEPFPNVNDTAMFHDIGNKAMSNAMLYHQMTRYMLVSLCRILLKFVYVFAWSQTLQYHHPLLSIVALVYCLHHHYDKFQEKYPFVRRKVPGEFINDRNRYNLEFLAWITINKEPNSFSPFGNTSVTSAGDRVEDLNERVKNLEFGLSTTEQGLMDIEQRTSSLEGGLSRAEQSDMAEYDQLVTRLQQRLVNLERLVDEDNLNIVVVSPTVSSVINWCVLAVMEAQRNYFLGGH</sequence>
<accession>A0A423W5Y0</accession>
<comment type="caution">
    <text evidence="2">The sequence shown here is derived from an EMBL/GenBank/DDBJ whole genome shotgun (WGS) entry which is preliminary data.</text>
</comment>
<evidence type="ECO:0000313" key="3">
    <source>
        <dbReference type="Proteomes" id="UP000283895"/>
    </source>
</evidence>
<dbReference type="OrthoDB" id="408152at2759"/>
<dbReference type="EMBL" id="LKEA01000025">
    <property type="protein sequence ID" value="ROV98752.1"/>
    <property type="molecule type" value="Genomic_DNA"/>
</dbReference>
<dbReference type="InterPro" id="IPR027417">
    <property type="entry name" value="P-loop_NTPase"/>
</dbReference>
<evidence type="ECO:0008006" key="4">
    <source>
        <dbReference type="Google" id="ProtNLM"/>
    </source>
</evidence>
<protein>
    <recommendedName>
        <fullName evidence="4">Sulfotransferase domain-containing protein</fullName>
    </recommendedName>
</protein>
<reference evidence="2 3" key="1">
    <citation type="submission" date="2015-09" db="EMBL/GenBank/DDBJ databases">
        <title>Host preference determinants of Valsa canker pathogens revealed by comparative genomics.</title>
        <authorList>
            <person name="Yin Z."/>
            <person name="Huang L."/>
        </authorList>
    </citation>
    <scope>NUCLEOTIDE SEQUENCE [LARGE SCALE GENOMIC DNA]</scope>
    <source>
        <strain evidence="2 3">03-1</strain>
    </source>
</reference>
<organism evidence="2 3">
    <name type="scientific">Cytospora schulzeri</name>
    <dbReference type="NCBI Taxonomy" id="448051"/>
    <lineage>
        <taxon>Eukaryota</taxon>
        <taxon>Fungi</taxon>
        <taxon>Dikarya</taxon>
        <taxon>Ascomycota</taxon>
        <taxon>Pezizomycotina</taxon>
        <taxon>Sordariomycetes</taxon>
        <taxon>Sordariomycetidae</taxon>
        <taxon>Diaporthales</taxon>
        <taxon>Cytosporaceae</taxon>
        <taxon>Cytospora</taxon>
    </lineage>
</organism>
<name>A0A423W5Y0_9PEZI</name>
<feature type="coiled-coil region" evidence="1">
    <location>
        <begin position="415"/>
        <end position="442"/>
    </location>
</feature>
<gene>
    <name evidence="2" type="ORF">VMCG_06764</name>
</gene>
<dbReference type="Pfam" id="PF17784">
    <property type="entry name" value="Sulfotransfer_4"/>
    <property type="match status" value="1"/>
</dbReference>
<keyword evidence="3" id="KW-1185">Reference proteome</keyword>
<dbReference type="AlphaFoldDB" id="A0A423W5Y0"/>
<evidence type="ECO:0000313" key="2">
    <source>
        <dbReference type="EMBL" id="ROV98752.1"/>
    </source>
</evidence>
<dbReference type="PANTHER" id="PTHR36978:SF4">
    <property type="entry name" value="P-LOOP CONTAINING NUCLEOSIDE TRIPHOSPHATE HYDROLASE PROTEIN"/>
    <property type="match status" value="1"/>
</dbReference>